<dbReference type="Gene3D" id="3.30.70.1290">
    <property type="entry name" value="Transposase IS200-like"/>
    <property type="match status" value="1"/>
</dbReference>
<sequence length="201" mass="23896">MTFVTFRLADSMPKKVVRQWHEEIENWLQQNGLDGWSVDQVLQSPSVDASIKRELRFHKARRWHGHLDDCHGDCCLRDTTARDVVAQSLRHFDGERYDLERFVIMPNHVHVLLQIRDGFLLRKQLREVLRFSAREINQRLGRCGSLWQSEPFDHIVRSPEQFEYLQGYINRNPSKARLRESEFTLWTREPVPQPVARRSPP</sequence>
<dbReference type="AlphaFoldDB" id="L7CDA4"/>
<gene>
    <name evidence="2" type="ORF">RBSWK_03903</name>
</gene>
<dbReference type="RefSeq" id="WP_007338732.1">
    <property type="nucleotide sequence ID" value="NZ_AMWG01000111.1"/>
</dbReference>
<dbReference type="GO" id="GO:0043565">
    <property type="term" value="F:sequence-specific DNA binding"/>
    <property type="evidence" value="ECO:0007669"/>
    <property type="project" value="TreeGrafter"/>
</dbReference>
<evidence type="ECO:0000259" key="1">
    <source>
        <dbReference type="SMART" id="SM01321"/>
    </source>
</evidence>
<organism evidence="2 3">
    <name type="scientific">Rhodopirellula baltica SWK14</name>
    <dbReference type="NCBI Taxonomy" id="993516"/>
    <lineage>
        <taxon>Bacteria</taxon>
        <taxon>Pseudomonadati</taxon>
        <taxon>Planctomycetota</taxon>
        <taxon>Planctomycetia</taxon>
        <taxon>Pirellulales</taxon>
        <taxon>Pirellulaceae</taxon>
        <taxon>Rhodopirellula</taxon>
    </lineage>
</organism>
<dbReference type="PANTHER" id="PTHR36966:SF1">
    <property type="entry name" value="REP-ASSOCIATED TYROSINE TRANSPOSASE"/>
    <property type="match status" value="1"/>
</dbReference>
<dbReference type="Proteomes" id="UP000010959">
    <property type="component" value="Unassembled WGS sequence"/>
</dbReference>
<protein>
    <submittedName>
        <fullName evidence="2">Protein containing DUF1568</fullName>
    </submittedName>
</protein>
<name>L7CDA4_RHOBT</name>
<dbReference type="GO" id="GO:0004803">
    <property type="term" value="F:transposase activity"/>
    <property type="evidence" value="ECO:0007669"/>
    <property type="project" value="InterPro"/>
</dbReference>
<dbReference type="InterPro" id="IPR002686">
    <property type="entry name" value="Transposase_17"/>
</dbReference>
<evidence type="ECO:0000313" key="2">
    <source>
        <dbReference type="EMBL" id="ELP32204.1"/>
    </source>
</evidence>
<comment type="caution">
    <text evidence="2">The sequence shown here is derived from an EMBL/GenBank/DDBJ whole genome shotgun (WGS) entry which is preliminary data.</text>
</comment>
<dbReference type="GO" id="GO:0006313">
    <property type="term" value="P:DNA transposition"/>
    <property type="evidence" value="ECO:0007669"/>
    <property type="project" value="InterPro"/>
</dbReference>
<dbReference type="SMART" id="SM01321">
    <property type="entry name" value="Y1_Tnp"/>
    <property type="match status" value="1"/>
</dbReference>
<dbReference type="EMBL" id="AMWG01000111">
    <property type="protein sequence ID" value="ELP32204.1"/>
    <property type="molecule type" value="Genomic_DNA"/>
</dbReference>
<dbReference type="InterPro" id="IPR036515">
    <property type="entry name" value="Transposase_17_sf"/>
</dbReference>
<evidence type="ECO:0000313" key="3">
    <source>
        <dbReference type="Proteomes" id="UP000010959"/>
    </source>
</evidence>
<reference evidence="2 3" key="1">
    <citation type="journal article" date="2013" name="Mar. Genomics">
        <title>Expression of sulfatases in Rhodopirellula baltica and the diversity of sulfatases in the genus Rhodopirellula.</title>
        <authorList>
            <person name="Wegner C.E."/>
            <person name="Richter-Heitmann T."/>
            <person name="Klindworth A."/>
            <person name="Klockow C."/>
            <person name="Richter M."/>
            <person name="Achstetter T."/>
            <person name="Glockner F.O."/>
            <person name="Harder J."/>
        </authorList>
    </citation>
    <scope>NUCLEOTIDE SEQUENCE [LARGE SCALE GENOMIC DNA]</scope>
    <source>
        <strain evidence="2 3">SWK14</strain>
    </source>
</reference>
<feature type="domain" description="Transposase IS200-like" evidence="1">
    <location>
        <begin position="67"/>
        <end position="172"/>
    </location>
</feature>
<accession>L7CDA4</accession>
<dbReference type="SUPFAM" id="SSF143422">
    <property type="entry name" value="Transposase IS200-like"/>
    <property type="match status" value="1"/>
</dbReference>
<proteinExistence type="predicted"/>
<dbReference type="PATRIC" id="fig|993516.3.peg.4179"/>
<dbReference type="PANTHER" id="PTHR36966">
    <property type="entry name" value="REP-ASSOCIATED TYROSINE TRANSPOSASE"/>
    <property type="match status" value="1"/>
</dbReference>
<dbReference type="InterPro" id="IPR052715">
    <property type="entry name" value="RAYT_transposase"/>
</dbReference>